<protein>
    <submittedName>
        <fullName evidence="3">Type II toxin-antitoxin system PemK/MazF family toxin</fullName>
    </submittedName>
</protein>
<dbReference type="InterPro" id="IPR003477">
    <property type="entry name" value="PemK-like"/>
</dbReference>
<evidence type="ECO:0000256" key="2">
    <source>
        <dbReference type="ARBA" id="ARBA00022649"/>
    </source>
</evidence>
<dbReference type="Gene3D" id="2.30.30.110">
    <property type="match status" value="1"/>
</dbReference>
<dbReference type="SUPFAM" id="SSF50118">
    <property type="entry name" value="Cell growth inhibitor/plasmid maintenance toxic component"/>
    <property type="match status" value="1"/>
</dbReference>
<organism evidence="3 4">
    <name type="scientific">Companilactobacillus mishanensis</name>
    <dbReference type="NCBI Taxonomy" id="2486008"/>
    <lineage>
        <taxon>Bacteria</taxon>
        <taxon>Bacillati</taxon>
        <taxon>Bacillota</taxon>
        <taxon>Bacilli</taxon>
        <taxon>Lactobacillales</taxon>
        <taxon>Lactobacillaceae</taxon>
        <taxon>Companilactobacillus</taxon>
    </lineage>
</organism>
<keyword evidence="4" id="KW-1185">Reference proteome</keyword>
<name>A0ABW9P9K0_9LACO</name>
<comment type="caution">
    <text evidence="3">The sequence shown here is derived from an EMBL/GenBank/DDBJ whole genome shotgun (WGS) entry which is preliminary data.</text>
</comment>
<dbReference type="RefSeq" id="WP_125704268.1">
    <property type="nucleotide sequence ID" value="NZ_JBHTOO010000004.1"/>
</dbReference>
<reference evidence="3 4" key="1">
    <citation type="journal article" date="2019" name="Syst. Appl. Microbiol.">
        <title>Polyphasic characterization of two novel Lactobacillus spp. isolated from blown salami packages: Description of Lactobacillus halodurans sp. nov. and Lactobacillus salsicarnum sp. nov.</title>
        <authorList>
            <person name="Schuster J.A."/>
            <person name="Klingl A."/>
            <person name="Vogel R.F."/>
            <person name="Ehrmann M.A."/>
        </authorList>
    </citation>
    <scope>NUCLEOTIDE SEQUENCE [LARGE SCALE GENOMIC DNA]</scope>
    <source>
        <strain evidence="3 4">TMW 1.2098</strain>
    </source>
</reference>
<dbReference type="InterPro" id="IPR011067">
    <property type="entry name" value="Plasmid_toxin/cell-grow_inhib"/>
</dbReference>
<keyword evidence="2" id="KW-1277">Toxin-antitoxin system</keyword>
<dbReference type="Pfam" id="PF02452">
    <property type="entry name" value="PemK_toxin"/>
    <property type="match status" value="1"/>
</dbReference>
<sequence length="110" mass="12645">MMNSNDLIILYVAFANSTSGKRRPVLIIQNSENNVLFFRITSKFATKSKYFQSKYYRIREWKSAGLKKVSYIDTSEVIEFSLGKIQKIYKIGELSTGDIKGLNEFIKKGS</sequence>
<comment type="similarity">
    <text evidence="1">Belongs to the PemK/MazF family.</text>
</comment>
<proteinExistence type="inferred from homology"/>
<accession>A0ABW9P9K0</accession>
<evidence type="ECO:0000313" key="3">
    <source>
        <dbReference type="EMBL" id="MQS45925.1"/>
    </source>
</evidence>
<gene>
    <name evidence="3" type="ORF">FHL03_10550</name>
</gene>
<evidence type="ECO:0000256" key="1">
    <source>
        <dbReference type="ARBA" id="ARBA00007521"/>
    </source>
</evidence>
<dbReference type="EMBL" id="VDFN01000012">
    <property type="protein sequence ID" value="MQS45925.1"/>
    <property type="molecule type" value="Genomic_DNA"/>
</dbReference>
<dbReference type="Proteomes" id="UP000436655">
    <property type="component" value="Unassembled WGS sequence"/>
</dbReference>
<evidence type="ECO:0000313" key="4">
    <source>
        <dbReference type="Proteomes" id="UP000436655"/>
    </source>
</evidence>